<gene>
    <name evidence="8" type="primary">sppA_2</name>
    <name evidence="8" type="ORF">NCTC12967_01259</name>
</gene>
<dbReference type="GO" id="GO:0008236">
    <property type="term" value="F:serine-type peptidase activity"/>
    <property type="evidence" value="ECO:0007669"/>
    <property type="project" value="UniProtKB-KW"/>
</dbReference>
<keyword evidence="6" id="KW-1133">Transmembrane helix</keyword>
<name>A0A448MXT4_9ACTN</name>
<evidence type="ECO:0000313" key="8">
    <source>
        <dbReference type="EMBL" id="VEH69978.1"/>
    </source>
</evidence>
<keyword evidence="4" id="KW-0720">Serine protease</keyword>
<evidence type="ECO:0000256" key="2">
    <source>
        <dbReference type="ARBA" id="ARBA00022670"/>
    </source>
</evidence>
<feature type="region of interest" description="Disordered" evidence="5">
    <location>
        <begin position="1"/>
        <end position="40"/>
    </location>
</feature>
<feature type="compositionally biased region" description="Basic and acidic residues" evidence="5">
    <location>
        <begin position="1"/>
        <end position="13"/>
    </location>
</feature>
<dbReference type="CDD" id="cd07023">
    <property type="entry name" value="S49_Sppa_N_C"/>
    <property type="match status" value="1"/>
</dbReference>
<evidence type="ECO:0000256" key="4">
    <source>
        <dbReference type="ARBA" id="ARBA00022825"/>
    </source>
</evidence>
<dbReference type="GeneID" id="64406734"/>
<dbReference type="EMBL" id="LR134406">
    <property type="protein sequence ID" value="VEH69978.1"/>
    <property type="molecule type" value="Genomic_DNA"/>
</dbReference>
<dbReference type="AlphaFoldDB" id="A0A448MXT4"/>
<dbReference type="PANTHER" id="PTHR42987:SF4">
    <property type="entry name" value="PROTEASE SOHB-RELATED"/>
    <property type="match status" value="1"/>
</dbReference>
<evidence type="ECO:0000256" key="1">
    <source>
        <dbReference type="ARBA" id="ARBA00008683"/>
    </source>
</evidence>
<evidence type="ECO:0000313" key="9">
    <source>
        <dbReference type="Proteomes" id="UP000273044"/>
    </source>
</evidence>
<dbReference type="Gene3D" id="6.20.330.10">
    <property type="match status" value="1"/>
</dbReference>
<accession>A0A448MXT4</accession>
<dbReference type="InterPro" id="IPR047272">
    <property type="entry name" value="S49_SppA_C"/>
</dbReference>
<comment type="similarity">
    <text evidence="1">Belongs to the peptidase S49 family.</text>
</comment>
<dbReference type="Pfam" id="PF01343">
    <property type="entry name" value="Peptidase_S49"/>
    <property type="match status" value="1"/>
</dbReference>
<keyword evidence="2 8" id="KW-0645">Protease</keyword>
<keyword evidence="6" id="KW-0472">Membrane</keyword>
<dbReference type="Proteomes" id="UP000273044">
    <property type="component" value="Chromosome"/>
</dbReference>
<evidence type="ECO:0000256" key="5">
    <source>
        <dbReference type="SAM" id="MobiDB-lite"/>
    </source>
</evidence>
<dbReference type="RefSeq" id="WP_061787051.1">
    <property type="nucleotide sequence ID" value="NZ_CAJZDL010000073.1"/>
</dbReference>
<proteinExistence type="inferred from homology"/>
<keyword evidence="6" id="KW-0812">Transmembrane</keyword>
<dbReference type="EC" id="3.4.21.-" evidence="8"/>
<evidence type="ECO:0000256" key="3">
    <source>
        <dbReference type="ARBA" id="ARBA00022801"/>
    </source>
</evidence>
<feature type="transmembrane region" description="Helical" evidence="6">
    <location>
        <begin position="52"/>
        <end position="77"/>
    </location>
</feature>
<dbReference type="GO" id="GO:0006508">
    <property type="term" value="P:proteolysis"/>
    <property type="evidence" value="ECO:0007669"/>
    <property type="project" value="UniProtKB-KW"/>
</dbReference>
<keyword evidence="3 8" id="KW-0378">Hydrolase</keyword>
<dbReference type="PANTHER" id="PTHR42987">
    <property type="entry name" value="PEPTIDASE S49"/>
    <property type="match status" value="1"/>
</dbReference>
<reference evidence="8 9" key="1">
    <citation type="submission" date="2018-12" db="EMBL/GenBank/DDBJ databases">
        <authorList>
            <consortium name="Pathogen Informatics"/>
        </authorList>
    </citation>
    <scope>NUCLEOTIDE SEQUENCE [LARGE SCALE GENOMIC DNA]</scope>
    <source>
        <strain evidence="8 9">NCTC12967</strain>
    </source>
</reference>
<keyword evidence="9" id="KW-1185">Reference proteome</keyword>
<evidence type="ECO:0000256" key="6">
    <source>
        <dbReference type="SAM" id="Phobius"/>
    </source>
</evidence>
<feature type="domain" description="Peptidase S49" evidence="7">
    <location>
        <begin position="172"/>
        <end position="334"/>
    </location>
</feature>
<organism evidence="8 9">
    <name type="scientific">Arachnia propionica</name>
    <dbReference type="NCBI Taxonomy" id="1750"/>
    <lineage>
        <taxon>Bacteria</taxon>
        <taxon>Bacillati</taxon>
        <taxon>Actinomycetota</taxon>
        <taxon>Actinomycetes</taxon>
        <taxon>Propionibacteriales</taxon>
        <taxon>Propionibacteriaceae</taxon>
        <taxon>Arachnia</taxon>
    </lineage>
</organism>
<dbReference type="InterPro" id="IPR029045">
    <property type="entry name" value="ClpP/crotonase-like_dom_sf"/>
</dbReference>
<protein>
    <submittedName>
        <fullName evidence="8">Protease 4</fullName>
        <ecNumber evidence="8">3.4.21.-</ecNumber>
    </submittedName>
</protein>
<evidence type="ECO:0000259" key="7">
    <source>
        <dbReference type="Pfam" id="PF01343"/>
    </source>
</evidence>
<sequence length="399" mass="41181">MTEPEQPKNESRESGINPYAPPSGPSIRPEAPPQAEKGGFKRGFGTGVGVGLGLMAGFVVLSIVGGLFALISLGMLLNSITKDGASTSLERVWGTEGASGNLRAIRISGTIMTDAADGALLSSGTYGYEVADQLDSLKTDQVDGVVLLVNTPGGTITGSKAIADAITRYRERTGKPVLVHVEGSSTSGGVYSTATANEIIADHGSMIGSIGVILGPLPRYKDVVATGSTLLQQGITTTGGISQEYITAGSGKDLNNPYRDLTEQERQRLQAMVDDDYEIFVAEVAAGRKLDPQSIRNELGAGIFSARQAVNVGLADAVMGRDEFFRHAATAAGLDPDKTVVEKVSEPTGLSSLFGAKRAWGTSLPLSALGEKAVASADLCSVTAPIAYAGDLSGVCGNS</sequence>
<dbReference type="Gene3D" id="3.90.226.10">
    <property type="entry name" value="2-enoyl-CoA Hydratase, Chain A, domain 1"/>
    <property type="match status" value="1"/>
</dbReference>
<dbReference type="InterPro" id="IPR002142">
    <property type="entry name" value="Peptidase_S49"/>
</dbReference>
<dbReference type="SUPFAM" id="SSF52096">
    <property type="entry name" value="ClpP/crotonase"/>
    <property type="match status" value="1"/>
</dbReference>